<dbReference type="InterPro" id="IPR011641">
    <property type="entry name" value="Tyr-kin_ephrin_A/B_rcpt-like"/>
</dbReference>
<dbReference type="EMBL" id="CAMXCT030004357">
    <property type="protein sequence ID" value="CAL4796009.1"/>
    <property type="molecule type" value="Genomic_DNA"/>
</dbReference>
<accession>A0A9P1GFG5</accession>
<dbReference type="EMBL" id="CAMXCT010004357">
    <property type="protein sequence ID" value="CAI4008697.1"/>
    <property type="molecule type" value="Genomic_DNA"/>
</dbReference>
<keyword evidence="2" id="KW-1133">Transmembrane helix</keyword>
<reference evidence="5" key="1">
    <citation type="submission" date="2022-10" db="EMBL/GenBank/DDBJ databases">
        <authorList>
            <person name="Chen Y."/>
            <person name="Dougan E. K."/>
            <person name="Chan C."/>
            <person name="Rhodes N."/>
            <person name="Thang M."/>
        </authorList>
    </citation>
    <scope>NUCLEOTIDE SEQUENCE</scope>
</reference>
<dbReference type="SMART" id="SM01411">
    <property type="entry name" value="Ephrin_rec_like"/>
    <property type="match status" value="2"/>
</dbReference>
<feature type="transmembrane region" description="Helical" evidence="2">
    <location>
        <begin position="682"/>
        <end position="707"/>
    </location>
</feature>
<dbReference type="EMBL" id="CAMXCT020004357">
    <property type="protein sequence ID" value="CAL1162072.1"/>
    <property type="molecule type" value="Genomic_DNA"/>
</dbReference>
<feature type="compositionally biased region" description="Acidic residues" evidence="1">
    <location>
        <begin position="1134"/>
        <end position="1144"/>
    </location>
</feature>
<evidence type="ECO:0000313" key="6">
    <source>
        <dbReference type="EMBL" id="CAL4796009.1"/>
    </source>
</evidence>
<evidence type="ECO:0000256" key="2">
    <source>
        <dbReference type="SAM" id="Phobius"/>
    </source>
</evidence>
<keyword evidence="2" id="KW-0812">Transmembrane</keyword>
<dbReference type="Gene3D" id="2.10.50.10">
    <property type="entry name" value="Tumor Necrosis Factor Receptor, subunit A, domain 2"/>
    <property type="match status" value="2"/>
</dbReference>
<feature type="transmembrane region" description="Helical" evidence="2">
    <location>
        <begin position="978"/>
        <end position="1002"/>
    </location>
</feature>
<evidence type="ECO:0000313" key="5">
    <source>
        <dbReference type="EMBL" id="CAI4008697.1"/>
    </source>
</evidence>
<dbReference type="PANTHER" id="PTHR46967:SF1">
    <property type="entry name" value="KERATIN-ASSOCIATED PROTEIN 16-1-LIKE"/>
    <property type="match status" value="1"/>
</dbReference>
<protein>
    <submittedName>
        <fullName evidence="6">Soluble TNF receptor II (Cytokine response-modifying protein B)</fullName>
    </submittedName>
</protein>
<reference evidence="6 7" key="2">
    <citation type="submission" date="2024-05" db="EMBL/GenBank/DDBJ databases">
        <authorList>
            <person name="Chen Y."/>
            <person name="Shah S."/>
            <person name="Dougan E. K."/>
            <person name="Thang M."/>
            <person name="Chan C."/>
        </authorList>
    </citation>
    <scope>NUCLEOTIDE SEQUENCE [LARGE SCALE GENOMIC DNA]</scope>
</reference>
<dbReference type="Pfam" id="PF07699">
    <property type="entry name" value="Ephrin_rec_like"/>
    <property type="match status" value="1"/>
</dbReference>
<name>A0A9P1GFG5_9DINO</name>
<dbReference type="PANTHER" id="PTHR46967">
    <property type="entry name" value="INSULIN-LIKE GROWTH FACTOR BINDING PROTEIN,N-TERMINAL"/>
    <property type="match status" value="1"/>
</dbReference>
<dbReference type="SUPFAM" id="SSF57184">
    <property type="entry name" value="Growth factor receptor domain"/>
    <property type="match status" value="1"/>
</dbReference>
<feature type="chain" id="PRO_5043272735" evidence="3">
    <location>
        <begin position="22"/>
        <end position="1151"/>
    </location>
</feature>
<keyword evidence="2" id="KW-0472">Membrane</keyword>
<evidence type="ECO:0000259" key="4">
    <source>
        <dbReference type="Pfam" id="PF07699"/>
    </source>
</evidence>
<feature type="transmembrane region" description="Helical" evidence="2">
    <location>
        <begin position="892"/>
        <end position="911"/>
    </location>
</feature>
<evidence type="ECO:0000256" key="1">
    <source>
        <dbReference type="SAM" id="MobiDB-lite"/>
    </source>
</evidence>
<dbReference type="OrthoDB" id="439917at2759"/>
<comment type="caution">
    <text evidence="5">The sequence shown here is derived from an EMBL/GenBank/DDBJ whole genome shotgun (WGS) entry which is preliminary data.</text>
</comment>
<dbReference type="CDD" id="cd00185">
    <property type="entry name" value="TNFRSF"/>
    <property type="match status" value="1"/>
</dbReference>
<evidence type="ECO:0000256" key="3">
    <source>
        <dbReference type="SAM" id="SignalP"/>
    </source>
</evidence>
<keyword evidence="7" id="KW-1185">Reference proteome</keyword>
<feature type="region of interest" description="Disordered" evidence="1">
    <location>
        <begin position="1117"/>
        <end position="1151"/>
    </location>
</feature>
<gene>
    <name evidence="5" type="ORF">C1SCF055_LOCUS34112</name>
</gene>
<keyword evidence="3" id="KW-0732">Signal</keyword>
<dbReference type="InterPro" id="IPR009030">
    <property type="entry name" value="Growth_fac_rcpt_cys_sf"/>
</dbReference>
<evidence type="ECO:0000313" key="7">
    <source>
        <dbReference type="Proteomes" id="UP001152797"/>
    </source>
</evidence>
<keyword evidence="6" id="KW-0675">Receptor</keyword>
<proteinExistence type="predicted"/>
<organism evidence="5">
    <name type="scientific">Cladocopium goreaui</name>
    <dbReference type="NCBI Taxonomy" id="2562237"/>
    <lineage>
        <taxon>Eukaryota</taxon>
        <taxon>Sar</taxon>
        <taxon>Alveolata</taxon>
        <taxon>Dinophyceae</taxon>
        <taxon>Suessiales</taxon>
        <taxon>Symbiodiniaceae</taxon>
        <taxon>Cladocopium</taxon>
    </lineage>
</organism>
<feature type="transmembrane region" description="Helical" evidence="2">
    <location>
        <begin position="842"/>
        <end position="864"/>
    </location>
</feature>
<feature type="signal peptide" evidence="3">
    <location>
        <begin position="1"/>
        <end position="21"/>
    </location>
</feature>
<feature type="transmembrane region" description="Helical" evidence="2">
    <location>
        <begin position="923"/>
        <end position="941"/>
    </location>
</feature>
<sequence length="1151" mass="124567">MHMSFRLCCFFVLGFCGFCQARPAPYSSCLDDAIPEATWKDLVSPAGESYPIGMWVNDWAAGHLAAAVAQIVIQEKLGFKVALKGSGGVAVDGFFALTGCVFPTNSADRGCNASITYVHINVEVWTSTYSGDWDQIQAQFPKMAPKTLGNMGYYGATATYIPLEVREQGYDSEGINLDFYRDYNVSKKNPSKFFAAPSDLSVARLRPCNETALMLNKVMRNYLDITGDAAGVVGSAPEITGKCWDTYFWYAPGCRSQPANCLTWFTGGTGWGMFEMLVKATMYNMPLATAVAYSFADYARLPTTNDVMLYWWVPDPTFLRLAPRRITFPEHDADEWAKGNRRTASRDVSIDKHVSQDLADLAPDVQEFIARLSMSLSSMNDMLLDQLNTEDSNFDVACRWLRANEPSWSAWVPEKGKCFSQFGIYSEQTQQFLMKRESAGSAISCRACPSGFFSSRLEDGQGTTFICQPCQSGSFQASGASVVCDPCPAGSYQNETASVSCNRCPVGQYQDQEGSNDCKMCPAGTSTGLLGSVSMSDCGCKAGSINIGDNGTFNCVPCSEGLDCPLASRIEDLKSGQSSSSEFVPRIRRGYHSTMEEPLEIFHCRPEASCSGGVPGTCANGLEGSACAVCPLGQTQGFSGQCVDCGATRFALVAAGIPIVFVLPILAYYLSNLDVLAKATPFKSGVMAISVGLAALQILAVVGLTSATWTTSVESTSSGLQIMLLDLDTLGVTCISGRGPLARYLIGLAVFPAAVLWLFLFWATSSLISRHGRLGRLGRCLRPWTLPFTANTAGLGFQLGFGTMAAIALKPFMCFLHPSGAYTMTAYPNFICGKRQHFIMRVFGSGFFIVFVLGFAVMCAFAAWNMPKWSAGKQRARLQSFRFFLANFRFDAHWFVLVILFRGLGFALAVALGAGTPPVQTSLASLVLIVYGLLQALWLPWKVPMINMADMFVNASLVLLVTKSIQTDVDMEAHFAEVFSVCILGFMFASLAMALVLSILVLSLQCAGIDWSPVLTLGGGGSPTTISQALKQCAEDLLSISETELAGKIRSANVYDMQTVTKCIDLLAEILPNSSLALNRVSTSRINPKLVNQQFSHGSLGEAYEAPALVSQLIQLPQGETNEPLGQPENQAEGSEDPPPEDSELIVRVPL</sequence>
<dbReference type="Gene3D" id="3.40.190.10">
    <property type="entry name" value="Periplasmic binding protein-like II"/>
    <property type="match status" value="1"/>
</dbReference>
<feature type="domain" description="Tyrosine-protein kinase ephrin type A/B receptor-like" evidence="4">
    <location>
        <begin position="490"/>
        <end position="538"/>
    </location>
</feature>
<dbReference type="Proteomes" id="UP001152797">
    <property type="component" value="Unassembled WGS sequence"/>
</dbReference>
<feature type="transmembrane region" description="Helical" evidence="2">
    <location>
        <begin position="744"/>
        <end position="768"/>
    </location>
</feature>
<dbReference type="SUPFAM" id="SSF53850">
    <property type="entry name" value="Periplasmic binding protein-like II"/>
    <property type="match status" value="1"/>
</dbReference>
<dbReference type="AlphaFoldDB" id="A0A9P1GFG5"/>
<dbReference type="Gene3D" id="3.40.190.100">
    <property type="entry name" value="Glycine betaine-binding periplasmic protein, domain 2"/>
    <property type="match status" value="1"/>
</dbReference>
<feature type="transmembrane region" description="Helical" evidence="2">
    <location>
        <begin position="650"/>
        <end position="670"/>
    </location>
</feature>